<dbReference type="Proteomes" id="UP000070497">
    <property type="component" value="Unassembled WGS sequence"/>
</dbReference>
<dbReference type="Proteomes" id="UP000280182">
    <property type="component" value="Unassembled WGS sequence"/>
</dbReference>
<dbReference type="RefSeq" id="WP_061419244.1">
    <property type="nucleotide sequence ID" value="NZ_KQ969337.1"/>
</dbReference>
<dbReference type="EMBL" id="RJPJ01000006">
    <property type="protein sequence ID" value="RSJ67185.1"/>
    <property type="molecule type" value="Genomic_DNA"/>
</dbReference>
<reference evidence="2 4" key="2">
    <citation type="submission" date="2018-11" db="EMBL/GenBank/DDBJ databases">
        <title>Species Designations Belie Phenotypic and Genotypic Heterogeneity in Oral Streptococci.</title>
        <authorList>
            <person name="Velsko I."/>
        </authorList>
    </citation>
    <scope>NUCLEOTIDE SEQUENCE [LARGE SCALE GENOMIC DNA]</scope>
    <source>
        <strain evidence="2 4">BCC12</strain>
    </source>
</reference>
<dbReference type="AlphaFoldDB" id="A0A139P095"/>
<organism evidence="1 3">
    <name type="scientific">Streptococcus oralis</name>
    <dbReference type="NCBI Taxonomy" id="1303"/>
    <lineage>
        <taxon>Bacteria</taxon>
        <taxon>Bacillati</taxon>
        <taxon>Bacillota</taxon>
        <taxon>Bacilli</taxon>
        <taxon>Lactobacillales</taxon>
        <taxon>Streptococcaceae</taxon>
        <taxon>Streptococcus</taxon>
    </lineage>
</organism>
<dbReference type="PATRIC" id="fig|1303.77.peg.1283"/>
<evidence type="ECO:0000313" key="2">
    <source>
        <dbReference type="EMBL" id="RSJ67185.1"/>
    </source>
</evidence>
<evidence type="ECO:0000313" key="3">
    <source>
        <dbReference type="Proteomes" id="UP000070497"/>
    </source>
</evidence>
<reference evidence="1 3" key="1">
    <citation type="submission" date="2016-01" db="EMBL/GenBank/DDBJ databases">
        <title>Highly variable Streptococcus oralis are common among viridans streptococci isolated from primates.</title>
        <authorList>
            <person name="Denapaite D."/>
            <person name="Rieger M."/>
            <person name="Koendgen S."/>
            <person name="Brueckner R."/>
            <person name="Ochigava I."/>
            <person name="Kappeler P."/>
            <person name="Maetz-Rensing K."/>
            <person name="Leendertz F."/>
            <person name="Hakenbeck R."/>
        </authorList>
    </citation>
    <scope>NUCLEOTIDE SEQUENCE [LARGE SCALE GENOMIC DNA]</scope>
    <source>
        <strain evidence="1 3">DD14</strain>
    </source>
</reference>
<dbReference type="OrthoDB" id="2213067at2"/>
<dbReference type="EMBL" id="LQRI01000156">
    <property type="protein sequence ID" value="KXT81640.1"/>
    <property type="molecule type" value="Genomic_DNA"/>
</dbReference>
<gene>
    <name evidence="2" type="ORF">D8802_05695</name>
    <name evidence="1" type="ORF">SORDD14_01145</name>
</gene>
<evidence type="ECO:0000313" key="4">
    <source>
        <dbReference type="Proteomes" id="UP000280182"/>
    </source>
</evidence>
<accession>A0A139P095</accession>
<proteinExistence type="predicted"/>
<comment type="caution">
    <text evidence="1">The sequence shown here is derived from an EMBL/GenBank/DDBJ whole genome shotgun (WGS) entry which is preliminary data.</text>
</comment>
<protein>
    <submittedName>
        <fullName evidence="1">Uncharacterized protein</fullName>
    </submittedName>
</protein>
<sequence length="367" mass="43428">MDKIEMISFSILLDEVAEVRQLLENIVSLDKTVYSELSIGILPFVSSLCDGILKFLPRDVHSDFPNIGEQEFQKIISSVRVSYKQYSDKKFSKANKLILEIERRFYSQMVENYNLFQKLVINIFGQHDLGVYYFNEIPYANTNQYHIYLESILSKTDKKDISYFDKRATDLFFEFSKALGTLINSVNQKTIKKPTIQDIKIENFEQRDFFLFESKRRNFLTGVLPTGTQLFLFNILCQNNFVVHIMPSVLKSKNYFFTRSLSQCYLVSITALRLILNKESSLFPDFQREEVVDILDRKEKVFNFRQDFRNNIFHYKISNVPLQIFTNPPKFFEELIEFHSSKNFKEYQKLLLEEILKINDIINSFIN</sequence>
<evidence type="ECO:0000313" key="1">
    <source>
        <dbReference type="EMBL" id="KXT81640.1"/>
    </source>
</evidence>
<name>A0A139P095_STROR</name>